<proteinExistence type="predicted"/>
<dbReference type="EMBL" id="CM056742">
    <property type="protein sequence ID" value="KAJ8677214.1"/>
    <property type="molecule type" value="Genomic_DNA"/>
</dbReference>
<organism evidence="1 2">
    <name type="scientific">Eretmocerus hayati</name>
    <dbReference type="NCBI Taxonomy" id="131215"/>
    <lineage>
        <taxon>Eukaryota</taxon>
        <taxon>Metazoa</taxon>
        <taxon>Ecdysozoa</taxon>
        <taxon>Arthropoda</taxon>
        <taxon>Hexapoda</taxon>
        <taxon>Insecta</taxon>
        <taxon>Pterygota</taxon>
        <taxon>Neoptera</taxon>
        <taxon>Endopterygota</taxon>
        <taxon>Hymenoptera</taxon>
        <taxon>Apocrita</taxon>
        <taxon>Proctotrupomorpha</taxon>
        <taxon>Chalcidoidea</taxon>
        <taxon>Aphelinidae</taxon>
        <taxon>Aphelininae</taxon>
        <taxon>Eretmocerus</taxon>
    </lineage>
</organism>
<keyword evidence="2" id="KW-1185">Reference proteome</keyword>
<gene>
    <name evidence="1" type="ORF">QAD02_013001</name>
</gene>
<comment type="caution">
    <text evidence="1">The sequence shown here is derived from an EMBL/GenBank/DDBJ whole genome shotgun (WGS) entry which is preliminary data.</text>
</comment>
<evidence type="ECO:0000313" key="1">
    <source>
        <dbReference type="EMBL" id="KAJ8677214.1"/>
    </source>
</evidence>
<accession>A0ACC2P0Z2</accession>
<name>A0ACC2P0Z2_9HYME</name>
<protein>
    <submittedName>
        <fullName evidence="1">Uncharacterized protein</fullName>
    </submittedName>
</protein>
<reference evidence="1" key="1">
    <citation type="submission" date="2023-04" db="EMBL/GenBank/DDBJ databases">
        <title>A chromosome-level genome assembly of the parasitoid wasp Eretmocerus hayati.</title>
        <authorList>
            <person name="Zhong Y."/>
            <person name="Liu S."/>
            <person name="Liu Y."/>
        </authorList>
    </citation>
    <scope>NUCLEOTIDE SEQUENCE</scope>
    <source>
        <strain evidence="1">ZJU_SS_LIU_2023</strain>
    </source>
</reference>
<evidence type="ECO:0000313" key="2">
    <source>
        <dbReference type="Proteomes" id="UP001239111"/>
    </source>
</evidence>
<sequence>MASEAATQLLIQIMHGIKPNWSSGDSDHLNVDYKSELLEEAAEAMTIRQRNLDRLDQPLSPQEKVLFPNTDESNKHKIHHETSFLQLRPGYVGIMQGATG</sequence>
<dbReference type="Proteomes" id="UP001239111">
    <property type="component" value="Chromosome 2"/>
</dbReference>